<dbReference type="GO" id="GO:0030313">
    <property type="term" value="C:cell envelope"/>
    <property type="evidence" value="ECO:0007669"/>
    <property type="project" value="UniProtKB-SubCell"/>
</dbReference>
<dbReference type="Gene3D" id="1.20.1420.20">
    <property type="entry name" value="M75 peptidase, HXXE motif"/>
    <property type="match status" value="1"/>
</dbReference>
<dbReference type="AlphaFoldDB" id="H0HKD9"/>
<name>H0HKD9_9HYPH</name>
<dbReference type="InterPro" id="IPR034984">
    <property type="entry name" value="Imelysin-like_IPPA"/>
</dbReference>
<feature type="domain" description="Imelysin-like" evidence="4">
    <location>
        <begin position="35"/>
        <end position="322"/>
    </location>
</feature>
<evidence type="ECO:0000256" key="2">
    <source>
        <dbReference type="ARBA" id="ARBA00022729"/>
    </source>
</evidence>
<organism evidence="5 6">
    <name type="scientific">Mesorhizobium alhagi CCNWXJ12-2</name>
    <dbReference type="NCBI Taxonomy" id="1107882"/>
    <lineage>
        <taxon>Bacteria</taxon>
        <taxon>Pseudomonadati</taxon>
        <taxon>Pseudomonadota</taxon>
        <taxon>Alphaproteobacteria</taxon>
        <taxon>Hyphomicrobiales</taxon>
        <taxon>Phyllobacteriaceae</taxon>
        <taxon>Allomesorhizobium</taxon>
    </lineage>
</organism>
<evidence type="ECO:0000313" key="5">
    <source>
        <dbReference type="EMBL" id="EHK58637.1"/>
    </source>
</evidence>
<dbReference type="Proteomes" id="UP000003250">
    <property type="component" value="Unassembled WGS sequence"/>
</dbReference>
<evidence type="ECO:0000256" key="3">
    <source>
        <dbReference type="SAM" id="SignalP"/>
    </source>
</evidence>
<reference evidence="5 6" key="1">
    <citation type="journal article" date="2012" name="J. Bacteriol.">
        <title>Draft Genome Sequence of Mesorhizobium alhagi CCNWXJ12-2T, a Novel Salt-Resistant Species Isolated from the Desert of Northwestern China.</title>
        <authorList>
            <person name="Zhou M."/>
            <person name="Chen W."/>
            <person name="Chen H."/>
            <person name="Wei G."/>
        </authorList>
    </citation>
    <scope>NUCLEOTIDE SEQUENCE [LARGE SCALE GENOMIC DNA]</scope>
    <source>
        <strain evidence="5 6">CCNWXJ12-2</strain>
    </source>
</reference>
<accession>H0HKD9</accession>
<protein>
    <submittedName>
        <fullName evidence="5">Peptidase M75, Imelysin</fullName>
    </submittedName>
</protein>
<dbReference type="InterPro" id="IPR038352">
    <property type="entry name" value="Imelysin_sf"/>
</dbReference>
<evidence type="ECO:0000313" key="6">
    <source>
        <dbReference type="Proteomes" id="UP000003250"/>
    </source>
</evidence>
<dbReference type="InterPro" id="IPR018976">
    <property type="entry name" value="Imelysin-like"/>
</dbReference>
<keyword evidence="2 3" id="KW-0732">Signal</keyword>
<dbReference type="OrthoDB" id="5729110at2"/>
<comment type="subcellular location">
    <subcellularLocation>
        <location evidence="1">Cell envelope</location>
    </subcellularLocation>
</comment>
<dbReference type="PATRIC" id="fig|1107882.3.peg.587"/>
<evidence type="ECO:0000259" key="4">
    <source>
        <dbReference type="Pfam" id="PF09375"/>
    </source>
</evidence>
<gene>
    <name evidence="5" type="ORF">MAXJ12_02973</name>
</gene>
<dbReference type="CDD" id="cd14659">
    <property type="entry name" value="Imelysin-like_IPPA"/>
    <property type="match status" value="1"/>
</dbReference>
<proteinExistence type="predicted"/>
<dbReference type="RefSeq" id="WP_008834251.1">
    <property type="nucleotide sequence ID" value="NZ_AHAM01000027.1"/>
</dbReference>
<dbReference type="Pfam" id="PF09375">
    <property type="entry name" value="Peptidase_M75"/>
    <property type="match status" value="1"/>
</dbReference>
<dbReference type="EMBL" id="AHAM01000027">
    <property type="protein sequence ID" value="EHK58637.1"/>
    <property type="molecule type" value="Genomic_DNA"/>
</dbReference>
<feature type="chain" id="PRO_5003534942" evidence="3">
    <location>
        <begin position="22"/>
        <end position="354"/>
    </location>
</feature>
<keyword evidence="6" id="KW-1185">Reference proteome</keyword>
<sequence length="354" mass="37258">MRSLLLFLIAMVTAFASPVRAENPVIAAAVSGFVTPAYGAFQTASAELSDNMDTLCAEPSPDRLAAAQSGFAGAVTAWSEAEIIRFGPVTEENRLERILFWPDRRSTGLKQVQRALADKDATAADAATLKGKSVAMQGLGALEFILFGTGAEKLAAPGEDYRCSYGRAIAANVEEMASAIVAGWQDPAGISAQWASPGADNPLYRTDDEAITELLDIFIHGLEMVRNVRINGFLGEDADGNRPKQAIFWRSGAATASIAASLGGMRKLFEASQLAGLLPSDSAWIADSIGFEFDNAESALKAADGPVAEMLADPARREKLAYARIVTSSLSELFGVRLAGALGLTAGFSSLDGD</sequence>
<feature type="signal peptide" evidence="3">
    <location>
        <begin position="1"/>
        <end position="21"/>
    </location>
</feature>
<evidence type="ECO:0000256" key="1">
    <source>
        <dbReference type="ARBA" id="ARBA00004196"/>
    </source>
</evidence>